<dbReference type="EMBL" id="JACRSP010000001">
    <property type="protein sequence ID" value="MBC8535090.1"/>
    <property type="molecule type" value="Genomic_DNA"/>
</dbReference>
<evidence type="ECO:0000256" key="2">
    <source>
        <dbReference type="ARBA" id="ARBA00022485"/>
    </source>
</evidence>
<evidence type="ECO:0000313" key="11">
    <source>
        <dbReference type="Proteomes" id="UP000620366"/>
    </source>
</evidence>
<sequence>MRNILKRSALGAAVPHEKGTAACETQKLPLPGRLVLPMAQHIGAPAAVAVEKGDRVLVGSLVGRAEGSVSANIHSGVSGEVSEIGEIMMPNGTVVPAVTIIPDGEQQTDPSVRPPEVNDYKSFVEAVRASGLVGLGGAGFPTAVKLSPKNPDEVKILIVNGAECEPFLTADTREMLECTADIIAGVKAVKKHMNLERVIIAVERNKPEAIAAMRAAIDDAAISLKVLPSRYPQGAEKILIEKCTGREVPQGGLPGDVGVLVMNVASAGFLGRYLETGMPLVTRRLTVDGDAVEHPKNVEAVVGTPVEEVLAFCGLRERPAKVMAGGPMMGTCLVSTDFPIIKQNNGILAFTEASAHLPEPKPCIRCGRCINGCPMGLSPVEIASAFSAENIDALAELKTDLCMECGTCTYVCPAKRPVTQTVRLAKDLLRKGGKKNG</sequence>
<keyword evidence="11" id="KW-1185">Reference proteome</keyword>
<dbReference type="NCBIfam" id="NF003454">
    <property type="entry name" value="PRK05035.1"/>
    <property type="match status" value="1"/>
</dbReference>
<evidence type="ECO:0000313" key="10">
    <source>
        <dbReference type="EMBL" id="MBC8535090.1"/>
    </source>
</evidence>
<feature type="binding site" evidence="8">
    <location>
        <position position="405"/>
    </location>
    <ligand>
        <name>[4Fe-4S] cluster</name>
        <dbReference type="ChEBI" id="CHEBI:49883"/>
        <label>2</label>
    </ligand>
</feature>
<feature type="binding site" evidence="8">
    <location>
        <position position="402"/>
    </location>
    <ligand>
        <name>[4Fe-4S] cluster</name>
        <dbReference type="ChEBI" id="CHEBI:49883"/>
        <label>2</label>
    </ligand>
</feature>
<dbReference type="Pfam" id="PF13375">
    <property type="entry name" value="RnfC_N"/>
    <property type="match status" value="1"/>
</dbReference>
<comment type="subunit">
    <text evidence="8">The complex is composed of six subunits: RnfA, RnfB, RnfC, RnfD, RnfE and RnfG.</text>
</comment>
<keyword evidence="4 8" id="KW-0677">Repeat</keyword>
<dbReference type="SUPFAM" id="SSF46548">
    <property type="entry name" value="alpha-helical ferredoxin"/>
    <property type="match status" value="1"/>
</dbReference>
<dbReference type="GO" id="GO:0009055">
    <property type="term" value="F:electron transfer activity"/>
    <property type="evidence" value="ECO:0007669"/>
    <property type="project" value="InterPro"/>
</dbReference>
<keyword evidence="8" id="KW-0472">Membrane</keyword>
<dbReference type="Pfam" id="PF13187">
    <property type="entry name" value="Fer4_9"/>
    <property type="match status" value="1"/>
</dbReference>
<dbReference type="Pfam" id="PF01512">
    <property type="entry name" value="Complex1_51K"/>
    <property type="match status" value="1"/>
</dbReference>
<dbReference type="InterPro" id="IPR011538">
    <property type="entry name" value="Nuo51_FMN-bd"/>
</dbReference>
<comment type="subcellular location">
    <subcellularLocation>
        <location evidence="8">Cell membrane</location>
        <topology evidence="8">Peripheral membrane protein</topology>
    </subcellularLocation>
</comment>
<dbReference type="InterPro" id="IPR017896">
    <property type="entry name" value="4Fe4S_Fe-S-bd"/>
</dbReference>
<dbReference type="HAMAP" id="MF_00461">
    <property type="entry name" value="RsxC_RnfC"/>
    <property type="match status" value="1"/>
</dbReference>
<dbReference type="Proteomes" id="UP000620366">
    <property type="component" value="Unassembled WGS sequence"/>
</dbReference>
<dbReference type="AlphaFoldDB" id="A0A926D9X3"/>
<dbReference type="GO" id="GO:0022900">
    <property type="term" value="P:electron transport chain"/>
    <property type="evidence" value="ECO:0007669"/>
    <property type="project" value="UniProtKB-UniRule"/>
</dbReference>
<dbReference type="PROSITE" id="PS51379">
    <property type="entry name" value="4FE4S_FER_2"/>
    <property type="match status" value="2"/>
</dbReference>
<comment type="similarity">
    <text evidence="8">Belongs to the 4Fe4S bacterial-type ferredoxin family. RnfC subfamily.</text>
</comment>
<dbReference type="GO" id="GO:0046872">
    <property type="term" value="F:metal ion binding"/>
    <property type="evidence" value="ECO:0007669"/>
    <property type="project" value="UniProtKB-KW"/>
</dbReference>
<evidence type="ECO:0000256" key="8">
    <source>
        <dbReference type="HAMAP-Rule" id="MF_00461"/>
    </source>
</evidence>
<protein>
    <recommendedName>
        <fullName evidence="8">Ion-translocating oxidoreductase complex subunit C</fullName>
        <ecNumber evidence="8">7.-.-.-</ecNumber>
    </recommendedName>
    <alternativeName>
        <fullName evidence="8">Rnf electron transport complex subunit C</fullName>
    </alternativeName>
</protein>
<dbReference type="InterPro" id="IPR019554">
    <property type="entry name" value="Soluble_ligand-bd"/>
</dbReference>
<evidence type="ECO:0000256" key="7">
    <source>
        <dbReference type="ARBA" id="ARBA00023014"/>
    </source>
</evidence>
<keyword evidence="1 8" id="KW-0813">Transport</keyword>
<dbReference type="PANTHER" id="PTHR43034:SF2">
    <property type="entry name" value="ION-TRANSLOCATING OXIDOREDUCTASE COMPLEX SUBUNIT C"/>
    <property type="match status" value="1"/>
</dbReference>
<keyword evidence="7 8" id="KW-0411">Iron-sulfur</keyword>
<evidence type="ECO:0000259" key="9">
    <source>
        <dbReference type="PROSITE" id="PS51379"/>
    </source>
</evidence>
<evidence type="ECO:0000256" key="5">
    <source>
        <dbReference type="ARBA" id="ARBA00022982"/>
    </source>
</evidence>
<dbReference type="SUPFAM" id="SSF142019">
    <property type="entry name" value="Nqo1 FMN-binding domain-like"/>
    <property type="match status" value="1"/>
</dbReference>
<feature type="binding site" evidence="8">
    <location>
        <position position="363"/>
    </location>
    <ligand>
        <name>[4Fe-4S] cluster</name>
        <dbReference type="ChEBI" id="CHEBI:49883"/>
        <label>1</label>
    </ligand>
</feature>
<feature type="binding site" evidence="8">
    <location>
        <position position="412"/>
    </location>
    <ligand>
        <name>[4Fe-4S] cluster</name>
        <dbReference type="ChEBI" id="CHEBI:49883"/>
        <label>1</label>
    </ligand>
</feature>
<dbReference type="Gene3D" id="3.40.50.11540">
    <property type="entry name" value="NADH-ubiquinone oxidoreductase 51kDa subunit"/>
    <property type="match status" value="1"/>
</dbReference>
<dbReference type="InterPro" id="IPR037225">
    <property type="entry name" value="Nuo51_FMN-bd_sf"/>
</dbReference>
<proteinExistence type="inferred from homology"/>
<keyword evidence="8" id="KW-1003">Cell membrane</keyword>
<dbReference type="EC" id="7.-.-.-" evidence="8"/>
<dbReference type="PROSITE" id="PS00198">
    <property type="entry name" value="4FE4S_FER_1"/>
    <property type="match status" value="1"/>
</dbReference>
<dbReference type="GO" id="GO:0005886">
    <property type="term" value="C:plasma membrane"/>
    <property type="evidence" value="ECO:0007669"/>
    <property type="project" value="UniProtKB-SubCell"/>
</dbReference>
<dbReference type="NCBIfam" id="TIGR01945">
    <property type="entry name" value="rnfC"/>
    <property type="match status" value="1"/>
</dbReference>
<evidence type="ECO:0000256" key="3">
    <source>
        <dbReference type="ARBA" id="ARBA00022723"/>
    </source>
</evidence>
<dbReference type="Pfam" id="PF10531">
    <property type="entry name" value="SLBB"/>
    <property type="match status" value="1"/>
</dbReference>
<comment type="cofactor">
    <cofactor evidence="8">
        <name>[4Fe-4S] cluster</name>
        <dbReference type="ChEBI" id="CHEBI:49883"/>
    </cofactor>
    <text evidence="8">Binds 2 [4Fe-4S] clusters per subunit.</text>
</comment>
<keyword evidence="8" id="KW-1278">Translocase</keyword>
<feature type="domain" description="4Fe-4S ferredoxin-type" evidence="9">
    <location>
        <begin position="353"/>
        <end position="383"/>
    </location>
</feature>
<dbReference type="RefSeq" id="WP_249298700.1">
    <property type="nucleotide sequence ID" value="NZ_JACRSP010000001.1"/>
</dbReference>
<name>A0A926D9X3_9FIRM</name>
<keyword evidence="2 8" id="KW-0004">4Fe-4S</keyword>
<evidence type="ECO:0000256" key="1">
    <source>
        <dbReference type="ARBA" id="ARBA00022448"/>
    </source>
</evidence>
<comment type="function">
    <text evidence="8">Part of a membrane-bound complex that couples electron transfer with translocation of ions across the membrane.</text>
</comment>
<feature type="binding site" evidence="8">
    <location>
        <position position="373"/>
    </location>
    <ligand>
        <name>[4Fe-4S] cluster</name>
        <dbReference type="ChEBI" id="CHEBI:49883"/>
        <label>2</label>
    </ligand>
</feature>
<keyword evidence="3 8" id="KW-0479">Metal-binding</keyword>
<evidence type="ECO:0000256" key="6">
    <source>
        <dbReference type="ARBA" id="ARBA00023004"/>
    </source>
</evidence>
<dbReference type="InterPro" id="IPR026902">
    <property type="entry name" value="RnfC_N"/>
</dbReference>
<feature type="binding site" evidence="8">
    <location>
        <position position="366"/>
    </location>
    <ligand>
        <name>[4Fe-4S] cluster</name>
        <dbReference type="ChEBI" id="CHEBI:49883"/>
        <label>1</label>
    </ligand>
</feature>
<evidence type="ECO:0000256" key="4">
    <source>
        <dbReference type="ARBA" id="ARBA00022737"/>
    </source>
</evidence>
<dbReference type="InterPro" id="IPR017900">
    <property type="entry name" value="4Fe4S_Fe_S_CS"/>
</dbReference>
<gene>
    <name evidence="10" type="primary">rsxC</name>
    <name evidence="8" type="synonym">rnfC</name>
    <name evidence="10" type="ORF">H8695_00060</name>
</gene>
<comment type="caution">
    <text evidence="10">The sequence shown here is derived from an EMBL/GenBank/DDBJ whole genome shotgun (WGS) entry which is preliminary data.</text>
</comment>
<feature type="binding site" evidence="8">
    <location>
        <position position="408"/>
    </location>
    <ligand>
        <name>[4Fe-4S] cluster</name>
        <dbReference type="ChEBI" id="CHEBI:49883"/>
        <label>2</label>
    </ligand>
</feature>
<dbReference type="PANTHER" id="PTHR43034">
    <property type="entry name" value="ION-TRANSLOCATING OXIDOREDUCTASE COMPLEX SUBUNIT C"/>
    <property type="match status" value="1"/>
</dbReference>
<accession>A0A926D9X3</accession>
<organism evidence="10 11">
    <name type="scientific">Feifania hominis</name>
    <dbReference type="NCBI Taxonomy" id="2763660"/>
    <lineage>
        <taxon>Bacteria</taxon>
        <taxon>Bacillati</taxon>
        <taxon>Bacillota</taxon>
        <taxon>Clostridia</taxon>
        <taxon>Eubacteriales</taxon>
        <taxon>Feifaniaceae</taxon>
        <taxon>Feifania</taxon>
    </lineage>
</organism>
<dbReference type="InterPro" id="IPR010208">
    <property type="entry name" value="Ion_transpt_RnfC/RsxC"/>
</dbReference>
<feature type="binding site" evidence="8">
    <location>
        <position position="369"/>
    </location>
    <ligand>
        <name>[4Fe-4S] cluster</name>
        <dbReference type="ChEBI" id="CHEBI:49883"/>
        <label>1</label>
    </ligand>
</feature>
<keyword evidence="6 8" id="KW-0408">Iron</keyword>
<dbReference type="Gene3D" id="3.30.70.20">
    <property type="match status" value="1"/>
</dbReference>
<dbReference type="GO" id="GO:0051539">
    <property type="term" value="F:4 iron, 4 sulfur cluster binding"/>
    <property type="evidence" value="ECO:0007669"/>
    <property type="project" value="UniProtKB-KW"/>
</dbReference>
<keyword evidence="5 8" id="KW-0249">Electron transport</keyword>
<feature type="domain" description="4Fe-4S ferredoxin-type" evidence="9">
    <location>
        <begin position="393"/>
        <end position="422"/>
    </location>
</feature>
<reference evidence="10" key="1">
    <citation type="submission" date="2020-08" db="EMBL/GenBank/DDBJ databases">
        <title>Genome public.</title>
        <authorList>
            <person name="Liu C."/>
            <person name="Sun Q."/>
        </authorList>
    </citation>
    <scope>NUCLEOTIDE SEQUENCE</scope>
    <source>
        <strain evidence="10">BX7</strain>
    </source>
</reference>